<comment type="caution">
    <text evidence="3">The sequence shown here is derived from an EMBL/GenBank/DDBJ whole genome shotgun (WGS) entry which is preliminary data.</text>
</comment>
<evidence type="ECO:0000256" key="1">
    <source>
        <dbReference type="SAM" id="MobiDB-lite"/>
    </source>
</evidence>
<feature type="region of interest" description="Disordered" evidence="1">
    <location>
        <begin position="1127"/>
        <end position="1149"/>
    </location>
</feature>
<evidence type="ECO:0000256" key="2">
    <source>
        <dbReference type="SAM" id="Phobius"/>
    </source>
</evidence>
<feature type="transmembrane region" description="Helical" evidence="2">
    <location>
        <begin position="949"/>
        <end position="982"/>
    </location>
</feature>
<feature type="transmembrane region" description="Helical" evidence="2">
    <location>
        <begin position="843"/>
        <end position="863"/>
    </location>
</feature>
<feature type="transmembrane region" description="Helical" evidence="2">
    <location>
        <begin position="908"/>
        <end position="929"/>
    </location>
</feature>
<evidence type="ECO:0000313" key="4">
    <source>
        <dbReference type="Proteomes" id="UP001259832"/>
    </source>
</evidence>
<feature type="transmembrane region" description="Helical" evidence="2">
    <location>
        <begin position="443"/>
        <end position="463"/>
    </location>
</feature>
<dbReference type="AlphaFoldDB" id="A0AAD9LK26"/>
<evidence type="ECO:0008006" key="5">
    <source>
        <dbReference type="Google" id="ProtNLM"/>
    </source>
</evidence>
<reference evidence="3" key="1">
    <citation type="submission" date="2023-08" db="EMBL/GenBank/DDBJ databases">
        <title>Reference Genome Resource for the Citrus Pathogen Phytophthora citrophthora.</title>
        <authorList>
            <person name="Moller H."/>
            <person name="Coetzee B."/>
            <person name="Rose L.J."/>
            <person name="Van Niekerk J.M."/>
        </authorList>
    </citation>
    <scope>NUCLEOTIDE SEQUENCE</scope>
    <source>
        <strain evidence="3">STE-U-9442</strain>
    </source>
</reference>
<proteinExistence type="predicted"/>
<dbReference type="PANTHER" id="PTHR46366">
    <property type="entry name" value="PRO-APOPTOTIC SERINE PROTEASE NMA111"/>
    <property type="match status" value="1"/>
</dbReference>
<keyword evidence="2" id="KW-0812">Transmembrane</keyword>
<keyword evidence="2" id="KW-0472">Membrane</keyword>
<keyword evidence="2" id="KW-1133">Transmembrane helix</keyword>
<dbReference type="Proteomes" id="UP001259832">
    <property type="component" value="Unassembled WGS sequence"/>
</dbReference>
<accession>A0AAD9LK26</accession>
<dbReference type="PANTHER" id="PTHR46366:SF1">
    <property type="entry name" value="PDZ DOMAIN-CONTAINING PROTEIN C1685.05"/>
    <property type="match status" value="1"/>
</dbReference>
<feature type="transmembrane region" description="Helical" evidence="2">
    <location>
        <begin position="412"/>
        <end position="431"/>
    </location>
</feature>
<feature type="region of interest" description="Disordered" evidence="1">
    <location>
        <begin position="1"/>
        <end position="23"/>
    </location>
</feature>
<evidence type="ECO:0000313" key="3">
    <source>
        <dbReference type="EMBL" id="KAK1939216.1"/>
    </source>
</evidence>
<feature type="transmembrane region" description="Helical" evidence="2">
    <location>
        <begin position="241"/>
        <end position="258"/>
    </location>
</feature>
<dbReference type="EMBL" id="JASMQC010000016">
    <property type="protein sequence ID" value="KAK1939216.1"/>
    <property type="molecule type" value="Genomic_DNA"/>
</dbReference>
<gene>
    <name evidence="3" type="ORF">P3T76_008600</name>
</gene>
<keyword evidence="4" id="KW-1185">Reference proteome</keyword>
<name>A0AAD9LK26_9STRA</name>
<feature type="transmembrane region" description="Helical" evidence="2">
    <location>
        <begin position="331"/>
        <end position="350"/>
    </location>
</feature>
<sequence>MMAQKPSPKPSTQGPPDVRSSVSVSRYSSGKKSVVYCVNNNESPVKVITQERINEAVVPRLTAKRMLIAVWMSVGFVPLLLQARSYLKFVTPHKISQDLIVPNTTNVTENTADMEHLCPMEGLVIAGAWWNVAITHYYELEGRRVCHFVVPQYNIHGNYVWGNELTEPSDTAPSSCSENSYYLEYYFYHGSIGYYAFYEEAVGTLCANDNIGYVLVRGLGTYDSNGANLANDSGDSSYRKSYWYGLFGSLWIVYRSLLLRRSYISCKRYGRRCDRLREPMLFKDAVVFVQESLRLSAHGARNYHRAALVYLLVEGLMSDLFMLIAQDGLFAKVQYISLGYNLSGVLSMLFEMVETMNWMGEKLRCLVKRLLFNYETALFGELACSAAMQFYLTGLNKSSLKSSKPVAEAVSYYVWSLVGHGIIVLGIVFVITSIRSLGAVISVRMFFGSFALLLTPCCVDTAIGPRCKMIMLSGYVWEDGKLYYKAETLKAFGVLKIVEEDGTSFIAIHRLHWVSTPFDVMVFGELHGHNVTQCSERPCHGTVTMVGRTLGGPTGVNSPSRAVLEKRMSIEASEGSVPPSKKRSRVHSITEVPSVLYDVVIARRMLMIVWMTVGIIPLLLQGRSYWKFVTPHKLTEYLVIPDGIQREVNNTETFCPVEGVFVSHAWWNIEITHYYTVGQRQICHFVIPQYNIHGAYILGTKKVEPFSTTPESCANDSFYFEHYFYHGSLGYYAFYEEGVGTFCNLDKTAYVRVRGVGTLDINGARLAHDTGDFGYRCSYWYGLFGAVWICYRTMMLRKSYILCKQYGRRCDRMNEKLRRKNAVVFMQECMRLSAHGTTNYHRLVMMYLLLESLMSDLFLLIAQDGILSRLQYLSLGYNLAGVLSMLFEIFESMHWVKENTRLLLKRLLFSYETSLLGEFLSAGLMQHYLTWINRSSLRRSGPTALAVSYYVWSLIGHGIIVLGLTGFVICIRVTSVAIYTWWAHRTLKVLTASCCVDTTLGIRSKMILLGGYLWEEGKLYYKVDALKSFGILKMVEKDGTEFFVIRTVHWIRVPRHDLLVIGQVIGNRVEPCRERLCTGRICLFDQFLGGDLNQSNTPRNRIIRVDNRVAAGPQPLSVLPSYKIPTTTASKAKTRHPARINRQSSYQKH</sequence>
<organism evidence="3 4">
    <name type="scientific">Phytophthora citrophthora</name>
    <dbReference type="NCBI Taxonomy" id="4793"/>
    <lineage>
        <taxon>Eukaryota</taxon>
        <taxon>Sar</taxon>
        <taxon>Stramenopiles</taxon>
        <taxon>Oomycota</taxon>
        <taxon>Peronosporomycetes</taxon>
        <taxon>Peronosporales</taxon>
        <taxon>Peronosporaceae</taxon>
        <taxon>Phytophthora</taxon>
    </lineage>
</organism>
<protein>
    <recommendedName>
        <fullName evidence="5">Transmembrane protein</fullName>
    </recommendedName>
</protein>
<feature type="transmembrane region" description="Helical" evidence="2">
    <location>
        <begin position="307"/>
        <end position="325"/>
    </location>
</feature>
<feature type="transmembrane region" description="Helical" evidence="2">
    <location>
        <begin position="875"/>
        <end position="896"/>
    </location>
</feature>
<feature type="transmembrane region" description="Helical" evidence="2">
    <location>
        <begin position="371"/>
        <end position="392"/>
    </location>
</feature>